<dbReference type="EMBL" id="QNUK01000308">
    <property type="protein sequence ID" value="KAF5895724.1"/>
    <property type="molecule type" value="Genomic_DNA"/>
</dbReference>
<dbReference type="Proteomes" id="UP000727407">
    <property type="component" value="Unassembled WGS sequence"/>
</dbReference>
<sequence>MEVRRLTVLITSITTPHLTPQLCAGRILKIRAHEKSAAKLHFQSLVSLKPRGFQKLHRKRF</sequence>
<organism evidence="1 2">
    <name type="scientific">Clarias magur</name>
    <name type="common">Asian catfish</name>
    <name type="synonym">Macropteronotus magur</name>
    <dbReference type="NCBI Taxonomy" id="1594786"/>
    <lineage>
        <taxon>Eukaryota</taxon>
        <taxon>Metazoa</taxon>
        <taxon>Chordata</taxon>
        <taxon>Craniata</taxon>
        <taxon>Vertebrata</taxon>
        <taxon>Euteleostomi</taxon>
        <taxon>Actinopterygii</taxon>
        <taxon>Neopterygii</taxon>
        <taxon>Teleostei</taxon>
        <taxon>Ostariophysi</taxon>
        <taxon>Siluriformes</taxon>
        <taxon>Clariidae</taxon>
        <taxon>Clarias</taxon>
    </lineage>
</organism>
<accession>A0A8J4WXM1</accession>
<protein>
    <submittedName>
        <fullName evidence="1">Uncharacterized protein</fullName>
    </submittedName>
</protein>
<evidence type="ECO:0000313" key="1">
    <source>
        <dbReference type="EMBL" id="KAF5895724.1"/>
    </source>
</evidence>
<comment type="caution">
    <text evidence="1">The sequence shown here is derived from an EMBL/GenBank/DDBJ whole genome shotgun (WGS) entry which is preliminary data.</text>
</comment>
<gene>
    <name evidence="1" type="ORF">DAT39_014561</name>
</gene>
<name>A0A8J4WXM1_CLAMG</name>
<reference evidence="1" key="1">
    <citation type="submission" date="2020-07" db="EMBL/GenBank/DDBJ databases">
        <title>Clarias magur genome sequencing, assembly and annotation.</title>
        <authorList>
            <person name="Kushwaha B."/>
            <person name="Kumar R."/>
            <person name="Das P."/>
            <person name="Joshi C.G."/>
            <person name="Kumar D."/>
            <person name="Nagpure N.S."/>
            <person name="Pandey M."/>
            <person name="Agarwal S."/>
            <person name="Srivastava S."/>
            <person name="Singh M."/>
            <person name="Sahoo L."/>
            <person name="Jayasankar P."/>
            <person name="Meher P.K."/>
            <person name="Koringa P.G."/>
            <person name="Iquebal M.A."/>
            <person name="Das S.P."/>
            <person name="Bit A."/>
            <person name="Patnaik S."/>
            <person name="Patel N."/>
            <person name="Shah T.M."/>
            <person name="Hinsu A."/>
            <person name="Jena J.K."/>
        </authorList>
    </citation>
    <scope>NUCLEOTIDE SEQUENCE</scope>
    <source>
        <strain evidence="1">CIFAMagur01</strain>
        <tissue evidence="1">Testis</tissue>
    </source>
</reference>
<dbReference type="AlphaFoldDB" id="A0A8J4WXM1"/>
<evidence type="ECO:0000313" key="2">
    <source>
        <dbReference type="Proteomes" id="UP000727407"/>
    </source>
</evidence>
<keyword evidence="2" id="KW-1185">Reference proteome</keyword>
<proteinExistence type="predicted"/>